<sequence>MKGTEQKKTDGSPVKRFVKRLLCSILVVLCMFSSSAYAQSIQKYYGYYYADANNPPAVALDEMKGHINLYAIMSWSGDTSDAGRASSLAYLMTELAKAKAAHVHAIIPGYPFLFNLAAGSTSCWQNYPAASQEWSSLVQTMVQTGYLIPGDPDRSTVTAVYLVDEPNLGSSCLSDVNGTANPALANAVNAIHSNANTSSLPVASILTTSFDQISSGMRLLDWVGFDSYGDSDSQWYAHLNELKSYAPSKKIIIVPGAQSGQGCVGINDTTPFFQTMQSDSQVVWLAPFVWFSTSTCLGIRDLSTLRTTYETEGAGIKAQGCTASNEAALFCGAALTSFVLSSGQQHWGFVGASGDVYNLYWSASAGYLVDDASAVTKAQKADSGALTSYTLSSGEQHWGFIGTDGNIYNLSWTAAAGYTVANASAAAGAPPAITGALTSFALSSGEQHWGYIGTNGHVYNLYWGAGAYHVDDASGSAGAPQAASGALTSFTLPSGQQHWAYIGTNGDVYDLYWSAGSYYVADVSAATGAPRAASGALTSFTLPSGQQHWAYIGTNGNVYDLYWSAGSYYIADVTAAAGAPLASSGSLTSFVLPSGEQHWGYIGANGHIYNLYWGADAYHVDDASGSAGAPQAASSALTSFILPSGEQHWAYIGANGDVYNLYWSSGTYYVQDASAATALH</sequence>
<dbReference type="InterPro" id="IPR017853">
    <property type="entry name" value="GH"/>
</dbReference>
<evidence type="ECO:0000313" key="2">
    <source>
        <dbReference type="EMBL" id="GGA37494.1"/>
    </source>
</evidence>
<organism evidence="2 3">
    <name type="scientific">Dyella nitratireducens</name>
    <dbReference type="NCBI Taxonomy" id="1849580"/>
    <lineage>
        <taxon>Bacteria</taxon>
        <taxon>Pseudomonadati</taxon>
        <taxon>Pseudomonadota</taxon>
        <taxon>Gammaproteobacteria</taxon>
        <taxon>Lysobacterales</taxon>
        <taxon>Rhodanobacteraceae</taxon>
        <taxon>Dyella</taxon>
    </lineage>
</organism>
<feature type="chain" id="PRO_5045986563" evidence="1">
    <location>
        <begin position="39"/>
        <end position="680"/>
    </location>
</feature>
<keyword evidence="3" id="KW-1185">Reference proteome</keyword>
<dbReference type="Gene3D" id="2.120.10.70">
    <property type="entry name" value="Fucose-specific lectin"/>
    <property type="match status" value="1"/>
</dbReference>
<proteinExistence type="predicted"/>
<keyword evidence="1" id="KW-0732">Signal</keyword>
<comment type="caution">
    <text evidence="2">The sequence shown here is derived from an EMBL/GenBank/DDBJ whole genome shotgun (WGS) entry which is preliminary data.</text>
</comment>
<dbReference type="Proteomes" id="UP000620046">
    <property type="component" value="Unassembled WGS sequence"/>
</dbReference>
<dbReference type="RefSeq" id="WP_188794937.1">
    <property type="nucleotide sequence ID" value="NZ_BMJA01000002.1"/>
</dbReference>
<evidence type="ECO:0000256" key="1">
    <source>
        <dbReference type="SAM" id="SignalP"/>
    </source>
</evidence>
<protein>
    <submittedName>
        <fullName evidence="2">Uncharacterized protein</fullName>
    </submittedName>
</protein>
<reference evidence="3" key="1">
    <citation type="journal article" date="2019" name="Int. J. Syst. Evol. Microbiol.">
        <title>The Global Catalogue of Microorganisms (GCM) 10K type strain sequencing project: providing services to taxonomists for standard genome sequencing and annotation.</title>
        <authorList>
            <consortium name="The Broad Institute Genomics Platform"/>
            <consortium name="The Broad Institute Genome Sequencing Center for Infectious Disease"/>
            <person name="Wu L."/>
            <person name="Ma J."/>
        </authorList>
    </citation>
    <scope>NUCLEOTIDE SEQUENCE [LARGE SCALE GENOMIC DNA]</scope>
    <source>
        <strain evidence="3">CGMCC 1.15439</strain>
    </source>
</reference>
<gene>
    <name evidence="2" type="ORF">GCM10010981_28300</name>
</gene>
<dbReference type="SUPFAM" id="SSF69322">
    <property type="entry name" value="Tricorn protease domain 2"/>
    <property type="match status" value="1"/>
</dbReference>
<evidence type="ECO:0000313" key="3">
    <source>
        <dbReference type="Proteomes" id="UP000620046"/>
    </source>
</evidence>
<dbReference type="EMBL" id="BMJA01000002">
    <property type="protein sequence ID" value="GGA37494.1"/>
    <property type="molecule type" value="Genomic_DNA"/>
</dbReference>
<accession>A0ABQ1G638</accession>
<feature type="signal peptide" evidence="1">
    <location>
        <begin position="1"/>
        <end position="38"/>
    </location>
</feature>
<dbReference type="SUPFAM" id="SSF51445">
    <property type="entry name" value="(Trans)glycosidases"/>
    <property type="match status" value="1"/>
</dbReference>
<name>A0ABQ1G638_9GAMM</name>